<dbReference type="InterPro" id="IPR018300">
    <property type="entry name" value="Aminotrans_IV_CS"/>
</dbReference>
<keyword evidence="11 17" id="KW-0100">Branched-chain amino acid biosynthesis</keyword>
<dbReference type="GO" id="GO:0009099">
    <property type="term" value="P:L-valine biosynthetic process"/>
    <property type="evidence" value="ECO:0007669"/>
    <property type="project" value="UniProtKB-UniPathway"/>
</dbReference>
<dbReference type="GO" id="GO:0052655">
    <property type="term" value="F:L-valine-2-oxoglutarate transaminase activity"/>
    <property type="evidence" value="ECO:0007669"/>
    <property type="project" value="RHEA"/>
</dbReference>
<dbReference type="CDD" id="cd01557">
    <property type="entry name" value="BCAT_beta_family"/>
    <property type="match status" value="1"/>
</dbReference>
<evidence type="ECO:0000256" key="7">
    <source>
        <dbReference type="ARBA" id="ARBA00022576"/>
    </source>
</evidence>
<gene>
    <name evidence="17 18" type="primary">ilvE</name>
    <name evidence="18" type="ORF">JCM17846_22330</name>
</gene>
<evidence type="ECO:0000256" key="13">
    <source>
        <dbReference type="ARBA" id="ARBA00048798"/>
    </source>
</evidence>
<evidence type="ECO:0000256" key="5">
    <source>
        <dbReference type="ARBA" id="ARBA00005072"/>
    </source>
</evidence>
<dbReference type="EC" id="2.6.1.42" evidence="17"/>
<dbReference type="GO" id="GO:0052656">
    <property type="term" value="F:L-isoleucine-2-oxoglutarate transaminase activity"/>
    <property type="evidence" value="ECO:0007669"/>
    <property type="project" value="RHEA"/>
</dbReference>
<dbReference type="GO" id="GO:0005829">
    <property type="term" value="C:cytosol"/>
    <property type="evidence" value="ECO:0007669"/>
    <property type="project" value="TreeGrafter"/>
</dbReference>
<protein>
    <recommendedName>
        <fullName evidence="17">Branched-chain-amino-acid aminotransferase</fullName>
        <shortName evidence="17">BCAT</shortName>
        <ecNumber evidence="17">2.6.1.42</ecNumber>
    </recommendedName>
</protein>
<dbReference type="UniPathway" id="UPA00048">
    <property type="reaction ID" value="UER00073"/>
</dbReference>
<dbReference type="InterPro" id="IPR043131">
    <property type="entry name" value="BCAT-like_N"/>
</dbReference>
<evidence type="ECO:0000256" key="2">
    <source>
        <dbReference type="ARBA" id="ARBA00003109"/>
    </source>
</evidence>
<dbReference type="GO" id="GO:0009097">
    <property type="term" value="P:isoleucine biosynthetic process"/>
    <property type="evidence" value="ECO:0007669"/>
    <property type="project" value="UniProtKB-UniPathway"/>
</dbReference>
<dbReference type="EMBL" id="BKCN01000011">
    <property type="protein sequence ID" value="GER04551.1"/>
    <property type="molecule type" value="Genomic_DNA"/>
</dbReference>
<evidence type="ECO:0000256" key="8">
    <source>
        <dbReference type="ARBA" id="ARBA00022605"/>
    </source>
</evidence>
<evidence type="ECO:0000256" key="6">
    <source>
        <dbReference type="ARBA" id="ARBA00009320"/>
    </source>
</evidence>
<comment type="pathway">
    <text evidence="5 17">Amino-acid biosynthesis; L-leucine biosynthesis; L-leucine from 3-methyl-2-oxobutanoate: step 4/4.</text>
</comment>
<keyword evidence="7 17" id="KW-0032">Aminotransferase</keyword>
<evidence type="ECO:0000313" key="19">
    <source>
        <dbReference type="Proteomes" id="UP000324996"/>
    </source>
</evidence>
<dbReference type="InterPro" id="IPR043132">
    <property type="entry name" value="BCAT-like_C"/>
</dbReference>
<accession>A0A5A7N892</accession>
<dbReference type="PANTHER" id="PTHR42743">
    <property type="entry name" value="AMINO-ACID AMINOTRANSFERASE"/>
    <property type="match status" value="1"/>
</dbReference>
<evidence type="ECO:0000256" key="17">
    <source>
        <dbReference type="RuleBase" id="RU364094"/>
    </source>
</evidence>
<reference evidence="18 19" key="1">
    <citation type="submission" date="2019-09" db="EMBL/GenBank/DDBJ databases">
        <title>NBRP : Genome information of microbial organism related human and environment.</title>
        <authorList>
            <person name="Hattori M."/>
            <person name="Oshima K."/>
            <person name="Inaba H."/>
            <person name="Suda W."/>
            <person name="Sakamoto M."/>
            <person name="Iino T."/>
            <person name="Kitahara M."/>
            <person name="Oshida Y."/>
            <person name="Iida T."/>
            <person name="Kudo T."/>
            <person name="Itoh T."/>
            <person name="Ohkuma M."/>
        </authorList>
    </citation>
    <scope>NUCLEOTIDE SEQUENCE [LARGE SCALE GENOMIC DNA]</scope>
    <source>
        <strain evidence="18 19">Q-1</strain>
    </source>
</reference>
<dbReference type="InterPro" id="IPR001544">
    <property type="entry name" value="Aminotrans_IV"/>
</dbReference>
<evidence type="ECO:0000256" key="16">
    <source>
        <dbReference type="RuleBase" id="RU004516"/>
    </source>
</evidence>
<dbReference type="FunFam" id="3.20.10.10:FF:000002">
    <property type="entry name" value="D-alanine aminotransferase"/>
    <property type="match status" value="1"/>
</dbReference>
<dbReference type="Gene3D" id="3.30.470.10">
    <property type="match status" value="1"/>
</dbReference>
<comment type="catalytic activity">
    <reaction evidence="14 17">
        <text>L-leucine + 2-oxoglutarate = 4-methyl-2-oxopentanoate + L-glutamate</text>
        <dbReference type="Rhea" id="RHEA:18321"/>
        <dbReference type="ChEBI" id="CHEBI:16810"/>
        <dbReference type="ChEBI" id="CHEBI:17865"/>
        <dbReference type="ChEBI" id="CHEBI:29985"/>
        <dbReference type="ChEBI" id="CHEBI:57427"/>
        <dbReference type="EC" id="2.6.1.42"/>
    </reaction>
</comment>
<proteinExistence type="inferred from homology"/>
<evidence type="ECO:0000256" key="14">
    <source>
        <dbReference type="ARBA" id="ARBA00049229"/>
    </source>
</evidence>
<keyword evidence="8 17" id="KW-0028">Amino-acid biosynthesis</keyword>
<dbReference type="Gene3D" id="3.20.10.10">
    <property type="entry name" value="D-amino Acid Aminotransferase, subunit A, domain 2"/>
    <property type="match status" value="1"/>
</dbReference>
<evidence type="ECO:0000313" key="18">
    <source>
        <dbReference type="EMBL" id="GER04551.1"/>
    </source>
</evidence>
<dbReference type="InterPro" id="IPR050571">
    <property type="entry name" value="Class-IV_PLP-Dep_Aminotrnsfr"/>
</dbReference>
<evidence type="ECO:0000256" key="15">
    <source>
        <dbReference type="RuleBase" id="RU004106"/>
    </source>
</evidence>
<evidence type="ECO:0000256" key="9">
    <source>
        <dbReference type="ARBA" id="ARBA00022679"/>
    </source>
</evidence>
<comment type="pathway">
    <text evidence="3 17">Amino-acid biosynthesis; L-isoleucine biosynthesis; L-isoleucine from 2-oxobutanoate: step 4/4.</text>
</comment>
<dbReference type="InterPro" id="IPR005785">
    <property type="entry name" value="B_amino_transI"/>
</dbReference>
<dbReference type="Proteomes" id="UP000324996">
    <property type="component" value="Unassembled WGS sequence"/>
</dbReference>
<keyword evidence="19" id="KW-1185">Reference proteome</keyword>
<dbReference type="NCBIfam" id="TIGR01122">
    <property type="entry name" value="ilvE_I"/>
    <property type="match status" value="1"/>
</dbReference>
<comment type="pathway">
    <text evidence="4 17">Amino-acid biosynthesis; L-valine biosynthesis; L-valine from pyruvate: step 4/4.</text>
</comment>
<sequence length="319" mass="34705">MALTPTRFIWMNGTLKPWEEATTHVLTHALHYGSAVFEGIRCYETPDGPRVFRVGDHITRMFQSGRVYHIDIPFTRQEIGDACKTVLASNELGSAYIRPIAYRGYGSIGVVSPDCPIDVAIAAFPWGAYLGENGLADGIDVCIASWQRMAPNTVPTGLKAAGNYLSSQLISMEAKSRGFAEGIGLGTDGLVSEGAGENLFLVHRGKILTPPAAASILAGITRDTVITLAKDLGFEVIEQPIPREMLYICDEMFFTGTAAEVTPIRSIDRFSVGTGERPITKQIQDAFFGLFNGQTADRWGWLEPIETATAKHPITALHK</sequence>
<evidence type="ECO:0000256" key="1">
    <source>
        <dbReference type="ARBA" id="ARBA00001933"/>
    </source>
</evidence>
<dbReference type="Pfam" id="PF01063">
    <property type="entry name" value="Aminotran_4"/>
    <property type="match status" value="1"/>
</dbReference>
<comment type="catalytic activity">
    <reaction evidence="12 17">
        <text>L-valine + 2-oxoglutarate = 3-methyl-2-oxobutanoate + L-glutamate</text>
        <dbReference type="Rhea" id="RHEA:24813"/>
        <dbReference type="ChEBI" id="CHEBI:11851"/>
        <dbReference type="ChEBI" id="CHEBI:16810"/>
        <dbReference type="ChEBI" id="CHEBI:29985"/>
        <dbReference type="ChEBI" id="CHEBI:57762"/>
        <dbReference type="EC" id="2.6.1.42"/>
    </reaction>
</comment>
<dbReference type="UniPathway" id="UPA00049">
    <property type="reaction ID" value="UER00062"/>
</dbReference>
<comment type="caution">
    <text evidence="18">The sequence shown here is derived from an EMBL/GenBank/DDBJ whole genome shotgun (WGS) entry which is preliminary data.</text>
</comment>
<dbReference type="PANTHER" id="PTHR42743:SF11">
    <property type="entry name" value="AMINODEOXYCHORISMATE LYASE"/>
    <property type="match status" value="1"/>
</dbReference>
<comment type="similarity">
    <text evidence="6 15">Belongs to the class-IV pyridoxal-phosphate-dependent aminotransferase family.</text>
</comment>
<evidence type="ECO:0000256" key="3">
    <source>
        <dbReference type="ARBA" id="ARBA00004824"/>
    </source>
</evidence>
<dbReference type="InterPro" id="IPR033939">
    <property type="entry name" value="BCAT_family"/>
</dbReference>
<evidence type="ECO:0000256" key="10">
    <source>
        <dbReference type="ARBA" id="ARBA00022898"/>
    </source>
</evidence>
<evidence type="ECO:0000256" key="11">
    <source>
        <dbReference type="ARBA" id="ARBA00023304"/>
    </source>
</evidence>
<keyword evidence="10 16" id="KW-0663">Pyridoxal phosphate</keyword>
<comment type="function">
    <text evidence="2 17">Acts on leucine, isoleucine and valine.</text>
</comment>
<evidence type="ECO:0000256" key="12">
    <source>
        <dbReference type="ARBA" id="ARBA00048212"/>
    </source>
</evidence>
<dbReference type="SUPFAM" id="SSF56752">
    <property type="entry name" value="D-aminoacid aminotransferase-like PLP-dependent enzymes"/>
    <property type="match status" value="1"/>
</dbReference>
<keyword evidence="9 17" id="KW-0808">Transferase</keyword>
<dbReference type="PROSITE" id="PS00770">
    <property type="entry name" value="AA_TRANSFER_CLASS_4"/>
    <property type="match status" value="1"/>
</dbReference>
<evidence type="ECO:0000256" key="4">
    <source>
        <dbReference type="ARBA" id="ARBA00004931"/>
    </source>
</evidence>
<dbReference type="GO" id="GO:0009098">
    <property type="term" value="P:L-leucine biosynthetic process"/>
    <property type="evidence" value="ECO:0007669"/>
    <property type="project" value="UniProtKB-UniPathway"/>
</dbReference>
<comment type="catalytic activity">
    <reaction evidence="13 17">
        <text>L-isoleucine + 2-oxoglutarate = (S)-3-methyl-2-oxopentanoate + L-glutamate</text>
        <dbReference type="Rhea" id="RHEA:24801"/>
        <dbReference type="ChEBI" id="CHEBI:16810"/>
        <dbReference type="ChEBI" id="CHEBI:29985"/>
        <dbReference type="ChEBI" id="CHEBI:35146"/>
        <dbReference type="ChEBI" id="CHEBI:58045"/>
        <dbReference type="EC" id="2.6.1.42"/>
    </reaction>
</comment>
<comment type="cofactor">
    <cofactor evidence="1 16">
        <name>pyridoxal 5'-phosphate</name>
        <dbReference type="ChEBI" id="CHEBI:597326"/>
    </cofactor>
</comment>
<name>A0A5A7N892_9PROT</name>
<dbReference type="InterPro" id="IPR036038">
    <property type="entry name" value="Aminotransferase-like"/>
</dbReference>
<dbReference type="UniPathway" id="UPA00047">
    <property type="reaction ID" value="UER00058"/>
</dbReference>
<dbReference type="NCBIfam" id="NF005146">
    <property type="entry name" value="PRK06606.1"/>
    <property type="match status" value="1"/>
</dbReference>
<dbReference type="RefSeq" id="WP_150007165.1">
    <property type="nucleotide sequence ID" value="NZ_BKCN01000011.1"/>
</dbReference>
<dbReference type="AlphaFoldDB" id="A0A5A7N892"/>
<dbReference type="GO" id="GO:0052654">
    <property type="term" value="F:L-leucine-2-oxoglutarate transaminase activity"/>
    <property type="evidence" value="ECO:0007669"/>
    <property type="project" value="RHEA"/>
</dbReference>
<organism evidence="18 19">
    <name type="scientific">Iodidimonas nitroreducens</name>
    <dbReference type="NCBI Taxonomy" id="1236968"/>
    <lineage>
        <taxon>Bacteria</taxon>
        <taxon>Pseudomonadati</taxon>
        <taxon>Pseudomonadota</taxon>
        <taxon>Alphaproteobacteria</taxon>
        <taxon>Iodidimonadales</taxon>
        <taxon>Iodidimonadaceae</taxon>
        <taxon>Iodidimonas</taxon>
    </lineage>
</organism>